<dbReference type="Pfam" id="PF01566">
    <property type="entry name" value="Nramp"/>
    <property type="match status" value="1"/>
</dbReference>
<feature type="compositionally biased region" description="Polar residues" evidence="7">
    <location>
        <begin position="533"/>
        <end position="546"/>
    </location>
</feature>
<keyword evidence="3" id="KW-0813">Transport</keyword>
<feature type="region of interest" description="Disordered" evidence="7">
    <location>
        <begin position="525"/>
        <end position="546"/>
    </location>
</feature>
<protein>
    <submittedName>
        <fullName evidence="9">G4522 protein</fullName>
    </submittedName>
</protein>
<feature type="transmembrane region" description="Helical" evidence="8">
    <location>
        <begin position="342"/>
        <end position="361"/>
    </location>
</feature>
<dbReference type="Proteomes" id="UP001497392">
    <property type="component" value="Unassembled WGS sequence"/>
</dbReference>
<feature type="transmembrane region" description="Helical" evidence="8">
    <location>
        <begin position="245"/>
        <end position="264"/>
    </location>
</feature>
<evidence type="ECO:0000256" key="1">
    <source>
        <dbReference type="ARBA" id="ARBA00004141"/>
    </source>
</evidence>
<feature type="transmembrane region" description="Helical" evidence="8">
    <location>
        <begin position="420"/>
        <end position="439"/>
    </location>
</feature>
<comment type="caution">
    <text evidence="9">The sequence shown here is derived from an EMBL/GenBank/DDBJ whole genome shotgun (WGS) entry which is preliminary data.</text>
</comment>
<feature type="transmembrane region" description="Helical" evidence="8">
    <location>
        <begin position="101"/>
        <end position="123"/>
    </location>
</feature>
<evidence type="ECO:0000313" key="9">
    <source>
        <dbReference type="EMBL" id="CAL5222193.1"/>
    </source>
</evidence>
<dbReference type="PANTHER" id="PTHR11706">
    <property type="entry name" value="SOLUTE CARRIER PROTEIN FAMILY 11 MEMBER"/>
    <property type="match status" value="1"/>
</dbReference>
<comment type="subcellular location">
    <subcellularLocation>
        <location evidence="1">Membrane</location>
        <topology evidence="1">Multi-pass membrane protein</topology>
    </subcellularLocation>
</comment>
<proteinExistence type="inferred from homology"/>
<dbReference type="HAMAP" id="MF_00221">
    <property type="entry name" value="NRAMP"/>
    <property type="match status" value="1"/>
</dbReference>
<dbReference type="EMBL" id="CAXHTA020000006">
    <property type="protein sequence ID" value="CAL5222193.1"/>
    <property type="molecule type" value="Genomic_DNA"/>
</dbReference>
<keyword evidence="5 8" id="KW-1133">Transmembrane helix</keyword>
<evidence type="ECO:0000256" key="6">
    <source>
        <dbReference type="ARBA" id="ARBA00023136"/>
    </source>
</evidence>
<feature type="transmembrane region" description="Helical" evidence="8">
    <location>
        <begin position="176"/>
        <end position="195"/>
    </location>
</feature>
<feature type="transmembrane region" description="Helical" evidence="8">
    <location>
        <begin position="202"/>
        <end position="225"/>
    </location>
</feature>
<dbReference type="PRINTS" id="PR00447">
    <property type="entry name" value="NATRESASSCMP"/>
</dbReference>
<evidence type="ECO:0000256" key="2">
    <source>
        <dbReference type="ARBA" id="ARBA00009965"/>
    </source>
</evidence>
<keyword evidence="4 8" id="KW-0812">Transmembrane</keyword>
<reference evidence="9 10" key="1">
    <citation type="submission" date="2024-06" db="EMBL/GenBank/DDBJ databases">
        <authorList>
            <person name="Kraege A."/>
            <person name="Thomma B."/>
        </authorList>
    </citation>
    <scope>NUCLEOTIDE SEQUENCE [LARGE SCALE GENOMIC DNA]</scope>
</reference>
<comment type="similarity">
    <text evidence="2">Belongs to the NRAMP (TC 2.A.55) family.</text>
</comment>
<dbReference type="PANTHER" id="PTHR11706:SF33">
    <property type="entry name" value="NATURAL RESISTANCE-ASSOCIATED MACROPHAGE PROTEIN 2"/>
    <property type="match status" value="1"/>
</dbReference>
<sequence length="546" mass="59963">MGKISLGPASSTEPRPEDVIGRVESHEFVDDVYDRRVLTSTSGQRDAFDDHDGEDLPKGWFSWRKLWLFTGPGFLMSIAYLDPGNLESQLQAGAQAGYDLMWVLLWVIIMGYLMQILAVKLGVATGTNMAQQCRKVYPTVPRYVLWIMMEIAIIGSDIQEVVGSAIAITLLTYGAVPLWAGVIITAVASFVLLLLERLGVRWLEALFAVFIGLMAVAFGVMYVLAGVPTARVLEGLVIPRLPRPALQMAVAIVGAGIMPANFYLHSALVHSRKIDTNQIARKKEAIGYYRIESAIALFCALLINIFVVSVFARGFYGKGDVDIGLENAGAYLGDTFGPLMRVIWAVGLLAAGQSSTITGVYTGQFVMSGFLDMQISQWQRIGITRSVALVPTLLVSLLYRQPGGTELDTLNEWLNVLQSMQIPFALLPLLMLTSSEAIMGRAFKNTLLTNIAAWLIAAAVLAINGFLLFDFVAKDLPTNAAARIGFLACVAVYLLLVIYFALGPQRVSAMQRRIDHWRGRQKEDRELDRESLLHQSSQEQPANGQV</sequence>
<evidence type="ECO:0000256" key="4">
    <source>
        <dbReference type="ARBA" id="ARBA00022692"/>
    </source>
</evidence>
<feature type="transmembrane region" description="Helical" evidence="8">
    <location>
        <begin position="451"/>
        <end position="469"/>
    </location>
</feature>
<gene>
    <name evidence="9" type="primary">g4522</name>
    <name evidence="9" type="ORF">VP750_LOCUS3852</name>
</gene>
<evidence type="ECO:0000256" key="8">
    <source>
        <dbReference type="SAM" id="Phobius"/>
    </source>
</evidence>
<accession>A0ABP1FVH5</accession>
<feature type="transmembrane region" description="Helical" evidence="8">
    <location>
        <begin position="382"/>
        <end position="400"/>
    </location>
</feature>
<feature type="transmembrane region" description="Helical" evidence="8">
    <location>
        <begin position="143"/>
        <end position="170"/>
    </location>
</feature>
<dbReference type="NCBIfam" id="TIGR01197">
    <property type="entry name" value="nramp"/>
    <property type="match status" value="1"/>
</dbReference>
<feature type="transmembrane region" description="Helical" evidence="8">
    <location>
        <begin position="291"/>
        <end position="312"/>
    </location>
</feature>
<dbReference type="InterPro" id="IPR001046">
    <property type="entry name" value="NRAMP_fam"/>
</dbReference>
<evidence type="ECO:0000256" key="7">
    <source>
        <dbReference type="SAM" id="MobiDB-lite"/>
    </source>
</evidence>
<evidence type="ECO:0000313" key="10">
    <source>
        <dbReference type="Proteomes" id="UP001497392"/>
    </source>
</evidence>
<evidence type="ECO:0000256" key="5">
    <source>
        <dbReference type="ARBA" id="ARBA00022989"/>
    </source>
</evidence>
<dbReference type="NCBIfam" id="NF037982">
    <property type="entry name" value="Nramp_1"/>
    <property type="match status" value="1"/>
</dbReference>
<keyword evidence="6 8" id="KW-0472">Membrane</keyword>
<feature type="region of interest" description="Disordered" evidence="7">
    <location>
        <begin position="1"/>
        <end position="20"/>
    </location>
</feature>
<keyword evidence="10" id="KW-1185">Reference proteome</keyword>
<name>A0ABP1FVH5_9CHLO</name>
<feature type="transmembrane region" description="Helical" evidence="8">
    <location>
        <begin position="481"/>
        <end position="502"/>
    </location>
</feature>
<evidence type="ECO:0000256" key="3">
    <source>
        <dbReference type="ARBA" id="ARBA00022448"/>
    </source>
</evidence>
<organism evidence="9 10">
    <name type="scientific">Coccomyxa viridis</name>
    <dbReference type="NCBI Taxonomy" id="1274662"/>
    <lineage>
        <taxon>Eukaryota</taxon>
        <taxon>Viridiplantae</taxon>
        <taxon>Chlorophyta</taxon>
        <taxon>core chlorophytes</taxon>
        <taxon>Trebouxiophyceae</taxon>
        <taxon>Trebouxiophyceae incertae sedis</taxon>
        <taxon>Coccomyxaceae</taxon>
        <taxon>Coccomyxa</taxon>
    </lineage>
</organism>